<proteinExistence type="predicted"/>
<protein>
    <submittedName>
        <fullName evidence="2">Uncharacterized protein</fullName>
    </submittedName>
</protein>
<dbReference type="InParanoid" id="F4X3N0"/>
<dbReference type="AlphaFoldDB" id="F4X3N0"/>
<dbReference type="Proteomes" id="UP000007755">
    <property type="component" value="Unassembled WGS sequence"/>
</dbReference>
<evidence type="ECO:0000313" key="2">
    <source>
        <dbReference type="EMBL" id="EGI58827.1"/>
    </source>
</evidence>
<feature type="region of interest" description="Disordered" evidence="1">
    <location>
        <begin position="22"/>
        <end position="91"/>
    </location>
</feature>
<sequence length="91" mass="9339">MKLKFYIGRSSLELLTEAAASNLEGGNRPDGSGTVRPSDPLATAVRQRRRKREARIAAAAGGLRESISRLGGGGEGGGEGGGGGEKKEKSD</sequence>
<gene>
    <name evidence="2" type="ORF">G5I_12938</name>
</gene>
<evidence type="ECO:0000313" key="3">
    <source>
        <dbReference type="Proteomes" id="UP000007755"/>
    </source>
</evidence>
<accession>F4X3N0</accession>
<dbReference type="EMBL" id="GL888624">
    <property type="protein sequence ID" value="EGI58827.1"/>
    <property type="molecule type" value="Genomic_DNA"/>
</dbReference>
<reference evidence="2" key="1">
    <citation type="submission" date="2011-02" db="EMBL/GenBank/DDBJ databases">
        <title>The genome of the leaf-cutting ant Acromyrmex echinatior suggests key adaptations to social evolution and fungus farming.</title>
        <authorList>
            <person name="Nygaard S."/>
            <person name="Zhang G."/>
        </authorList>
    </citation>
    <scope>NUCLEOTIDE SEQUENCE</scope>
</reference>
<feature type="compositionally biased region" description="Gly residues" evidence="1">
    <location>
        <begin position="70"/>
        <end position="83"/>
    </location>
</feature>
<organism evidence="3">
    <name type="scientific">Acromyrmex echinatior</name>
    <name type="common">Panamanian leafcutter ant</name>
    <name type="synonym">Acromyrmex octospinosus echinatior</name>
    <dbReference type="NCBI Taxonomy" id="103372"/>
    <lineage>
        <taxon>Eukaryota</taxon>
        <taxon>Metazoa</taxon>
        <taxon>Ecdysozoa</taxon>
        <taxon>Arthropoda</taxon>
        <taxon>Hexapoda</taxon>
        <taxon>Insecta</taxon>
        <taxon>Pterygota</taxon>
        <taxon>Neoptera</taxon>
        <taxon>Endopterygota</taxon>
        <taxon>Hymenoptera</taxon>
        <taxon>Apocrita</taxon>
        <taxon>Aculeata</taxon>
        <taxon>Formicoidea</taxon>
        <taxon>Formicidae</taxon>
        <taxon>Myrmicinae</taxon>
        <taxon>Acromyrmex</taxon>
    </lineage>
</organism>
<name>F4X3N0_ACREC</name>
<keyword evidence="3" id="KW-1185">Reference proteome</keyword>
<evidence type="ECO:0000256" key="1">
    <source>
        <dbReference type="SAM" id="MobiDB-lite"/>
    </source>
</evidence>